<dbReference type="Gene3D" id="2.60.120.560">
    <property type="entry name" value="Exo-inulinase, domain 1"/>
    <property type="match status" value="2"/>
</dbReference>
<accession>A0A1R3TA73</accession>
<feature type="chain" id="PRO_5011983402" description="3-keto-alpha-glucoside-1,2-lyase/3-keto-2-hydroxy-glucal hydratase domain-containing protein" evidence="1">
    <location>
        <begin position="21"/>
        <end position="452"/>
    </location>
</feature>
<dbReference type="EMBL" id="LT605205">
    <property type="protein sequence ID" value="SCD22198.1"/>
    <property type="molecule type" value="Genomic_DNA"/>
</dbReference>
<reference evidence="3 4" key="1">
    <citation type="submission" date="2016-08" db="EMBL/GenBank/DDBJ databases">
        <authorList>
            <person name="Seilhamer J.J."/>
        </authorList>
    </citation>
    <scope>NUCLEOTIDE SEQUENCE [LARGE SCALE GENOMIC DNA]</scope>
    <source>
        <strain evidence="3">M3/6</strain>
    </source>
</reference>
<evidence type="ECO:0000313" key="4">
    <source>
        <dbReference type="Proteomes" id="UP000187464"/>
    </source>
</evidence>
<dbReference type="GO" id="GO:0016787">
    <property type="term" value="F:hydrolase activity"/>
    <property type="evidence" value="ECO:0007669"/>
    <property type="project" value="InterPro"/>
</dbReference>
<feature type="domain" description="3-keto-alpha-glucoside-1,2-lyase/3-keto-2-hydroxy-glucal hydratase" evidence="2">
    <location>
        <begin position="243"/>
        <end position="449"/>
    </location>
</feature>
<evidence type="ECO:0000259" key="2">
    <source>
        <dbReference type="Pfam" id="PF06439"/>
    </source>
</evidence>
<dbReference type="STRING" id="1642647.PSM36_3414"/>
<protein>
    <recommendedName>
        <fullName evidence="2">3-keto-alpha-glucoside-1,2-lyase/3-keto-2-hydroxy-glucal hydratase domain-containing protein</fullName>
    </recommendedName>
</protein>
<dbReference type="KEGG" id="psac:PSM36_3414"/>
<name>A0A1R3TA73_9BACT</name>
<dbReference type="AlphaFoldDB" id="A0A1R3TA73"/>
<feature type="signal peptide" evidence="1">
    <location>
        <begin position="1"/>
        <end position="20"/>
    </location>
</feature>
<keyword evidence="1" id="KW-0732">Signal</keyword>
<sequence>MMKKIVITAMAAIVTISAWAQEPKWENLFNGRNLRGWEKLNGTAEYKIEDNAIVGISKMNTPNTFLATKKMYSDFILEFEFKVDDGLNSGVQFRSNSLKDYMNGRVHGYQFEIDPSSRAWTGGIYDEARRGWLYPMNYNPEGQKAFKNGEWNKARIEAIGSTIRTWVNGVPCADLLDNTTMSGFIALQVHSIGKAELEGKTVAWRNIRILTQDLGQFKTPEDNKVKQINAIANTISGREAAEGWKLLWDGKTTNGWRGAKLDNFPEKGWSFENGILKVHKSGGGESTNGGDIVTTRPYKNFILKVDFRITEGANSGIKYFVDTNLNKGEGSAIGCEFQILDDRRHPDAKLGVEGNRTLGSLYDLIPAPKDKPFRGGFFNTAMVVVKGNHVEHWLNGVKIIEYQRNNQMWEALVNYSKYKDWPNFGNAEEGLILLQDHGDEVWFQNIKIKELE</sequence>
<organism evidence="3 4">
    <name type="scientific">Proteiniphilum saccharofermentans</name>
    <dbReference type="NCBI Taxonomy" id="1642647"/>
    <lineage>
        <taxon>Bacteria</taxon>
        <taxon>Pseudomonadati</taxon>
        <taxon>Bacteroidota</taxon>
        <taxon>Bacteroidia</taxon>
        <taxon>Bacteroidales</taxon>
        <taxon>Dysgonomonadaceae</taxon>
        <taxon>Proteiniphilum</taxon>
    </lineage>
</organism>
<dbReference type="Pfam" id="PF06439">
    <property type="entry name" value="3keto-disac_hyd"/>
    <property type="match status" value="2"/>
</dbReference>
<gene>
    <name evidence="3" type="ORF">PSM36_3414</name>
</gene>
<keyword evidence="4" id="KW-1185">Reference proteome</keyword>
<feature type="domain" description="3-keto-alpha-glucoside-1,2-lyase/3-keto-2-hydroxy-glucal hydratase" evidence="2">
    <location>
        <begin position="24"/>
        <end position="209"/>
    </location>
</feature>
<proteinExistence type="predicted"/>
<dbReference type="Proteomes" id="UP000187464">
    <property type="component" value="Chromosome I"/>
</dbReference>
<dbReference type="InterPro" id="IPR010496">
    <property type="entry name" value="AL/BT2_dom"/>
</dbReference>
<evidence type="ECO:0000313" key="3">
    <source>
        <dbReference type="EMBL" id="SCD22198.1"/>
    </source>
</evidence>
<evidence type="ECO:0000256" key="1">
    <source>
        <dbReference type="SAM" id="SignalP"/>
    </source>
</evidence>